<evidence type="ECO:0000313" key="2">
    <source>
        <dbReference type="EMBL" id="MCE4538292.1"/>
    </source>
</evidence>
<evidence type="ECO:0000313" key="3">
    <source>
        <dbReference type="Proteomes" id="UP001201463"/>
    </source>
</evidence>
<organism evidence="2 3">
    <name type="scientific">Pelomonas caseinilytica</name>
    <dbReference type="NCBI Taxonomy" id="2906763"/>
    <lineage>
        <taxon>Bacteria</taxon>
        <taxon>Pseudomonadati</taxon>
        <taxon>Pseudomonadota</taxon>
        <taxon>Betaproteobacteria</taxon>
        <taxon>Burkholderiales</taxon>
        <taxon>Sphaerotilaceae</taxon>
        <taxon>Roseateles</taxon>
    </lineage>
</organism>
<keyword evidence="1" id="KW-1133">Transmembrane helix</keyword>
<evidence type="ECO:0000256" key="1">
    <source>
        <dbReference type="SAM" id="Phobius"/>
    </source>
</evidence>
<accession>A0ABS8XBG7</accession>
<feature type="transmembrane region" description="Helical" evidence="1">
    <location>
        <begin position="6"/>
        <end position="26"/>
    </location>
</feature>
<dbReference type="Proteomes" id="UP001201463">
    <property type="component" value="Unassembled WGS sequence"/>
</dbReference>
<reference evidence="2 3" key="1">
    <citation type="submission" date="2021-12" db="EMBL/GenBank/DDBJ databases">
        <title>Genome seq of p7.</title>
        <authorList>
            <person name="Seo T."/>
        </authorList>
    </citation>
    <scope>NUCLEOTIDE SEQUENCE [LARGE SCALE GENOMIC DNA]</scope>
    <source>
        <strain evidence="2 3">P7</strain>
    </source>
</reference>
<proteinExistence type="predicted"/>
<protein>
    <submittedName>
        <fullName evidence="2">Uncharacterized protein</fullName>
    </submittedName>
</protein>
<dbReference type="RefSeq" id="WP_233392732.1">
    <property type="nucleotide sequence ID" value="NZ_JAJTWT010000005.1"/>
</dbReference>
<dbReference type="EMBL" id="JAJTWT010000005">
    <property type="protein sequence ID" value="MCE4538292.1"/>
    <property type="molecule type" value="Genomic_DNA"/>
</dbReference>
<keyword evidence="1" id="KW-0472">Membrane</keyword>
<name>A0ABS8XBG7_9BURK</name>
<keyword evidence="3" id="KW-1185">Reference proteome</keyword>
<comment type="caution">
    <text evidence="2">The sequence shown here is derived from an EMBL/GenBank/DDBJ whole genome shotgun (WGS) entry which is preliminary data.</text>
</comment>
<sequence length="178" mass="20286">MDSTLVSGLTGFATAVVGTFLSHRFVQQRAFKEFAERYRNRLFDKQLAAYEALWVSLRRSSIYFSDETVFVRQRGEVFFSGQNATKMAIELTDVFFTEHGLYLSKSTRKALFDARRALQKASSQYEGGDPLVRIPREQFNEVSAALKELVQATRRDVGLRALRFNAAEIGIPEEQAEK</sequence>
<keyword evidence="1" id="KW-0812">Transmembrane</keyword>
<gene>
    <name evidence="2" type="ORF">LXT12_13625</name>
</gene>